<evidence type="ECO:0000256" key="3">
    <source>
        <dbReference type="ARBA" id="ARBA00022630"/>
    </source>
</evidence>
<evidence type="ECO:0000256" key="2">
    <source>
        <dbReference type="ARBA" id="ARBA00010790"/>
    </source>
</evidence>
<dbReference type="GO" id="GO:0050660">
    <property type="term" value="F:flavin adenine dinucleotide binding"/>
    <property type="evidence" value="ECO:0007669"/>
    <property type="project" value="InterPro"/>
</dbReference>
<dbReference type="PANTHER" id="PTHR11552">
    <property type="entry name" value="GLUCOSE-METHANOL-CHOLINE GMC OXIDOREDUCTASE"/>
    <property type="match status" value="1"/>
</dbReference>
<dbReference type="AlphaFoldDB" id="A0A7Z6ZVT8"/>
<evidence type="ECO:0000256" key="1">
    <source>
        <dbReference type="ARBA" id="ARBA00001974"/>
    </source>
</evidence>
<dbReference type="SUPFAM" id="SSF54373">
    <property type="entry name" value="FAD-linked reductases, C-terminal domain"/>
    <property type="match status" value="1"/>
</dbReference>
<comment type="cofactor">
    <cofactor evidence="1 5">
        <name>FAD</name>
        <dbReference type="ChEBI" id="CHEBI:57692"/>
    </cofactor>
</comment>
<dbReference type="InterPro" id="IPR007867">
    <property type="entry name" value="GMC_OxRtase_C"/>
</dbReference>
<dbReference type="Proteomes" id="UP000287766">
    <property type="component" value="Unassembled WGS sequence"/>
</dbReference>
<evidence type="ECO:0000313" key="10">
    <source>
        <dbReference type="Proteomes" id="UP000287766"/>
    </source>
</evidence>
<dbReference type="EMBL" id="PIPR01000001">
    <property type="protein sequence ID" value="RUO42266.1"/>
    <property type="molecule type" value="Genomic_DNA"/>
</dbReference>
<dbReference type="PROSITE" id="PS00624">
    <property type="entry name" value="GMC_OXRED_2"/>
    <property type="match status" value="1"/>
</dbReference>
<dbReference type="InterPro" id="IPR000172">
    <property type="entry name" value="GMC_OxRdtase_N"/>
</dbReference>
<evidence type="ECO:0000256" key="4">
    <source>
        <dbReference type="ARBA" id="ARBA00022827"/>
    </source>
</evidence>
<accession>A0A7Z6ZVT8</accession>
<dbReference type="GO" id="GO:0016614">
    <property type="term" value="F:oxidoreductase activity, acting on CH-OH group of donors"/>
    <property type="evidence" value="ECO:0007669"/>
    <property type="project" value="InterPro"/>
</dbReference>
<feature type="domain" description="Glucose-methanol-choline oxidoreductase N-terminal" evidence="8">
    <location>
        <begin position="256"/>
        <end position="270"/>
    </location>
</feature>
<dbReference type="PROSITE" id="PS00623">
    <property type="entry name" value="GMC_OXRED_1"/>
    <property type="match status" value="1"/>
</dbReference>
<dbReference type="PANTHER" id="PTHR11552:SF147">
    <property type="entry name" value="CHOLINE DEHYDROGENASE, MITOCHONDRIAL"/>
    <property type="match status" value="1"/>
</dbReference>
<comment type="caution">
    <text evidence="9">The sequence shown here is derived from an EMBL/GenBank/DDBJ whole genome shotgun (WGS) entry which is preliminary data.</text>
</comment>
<keyword evidence="10" id="KW-1185">Reference proteome</keyword>
<evidence type="ECO:0000256" key="6">
    <source>
        <dbReference type="RuleBase" id="RU003968"/>
    </source>
</evidence>
<dbReference type="InterPro" id="IPR036188">
    <property type="entry name" value="FAD/NAD-bd_sf"/>
</dbReference>
<comment type="similarity">
    <text evidence="2 6">Belongs to the GMC oxidoreductase family.</text>
</comment>
<dbReference type="Gene3D" id="3.30.560.10">
    <property type="entry name" value="Glucose Oxidase, domain 3"/>
    <property type="match status" value="1"/>
</dbReference>
<keyword evidence="4 5" id="KW-0274">FAD</keyword>
<dbReference type="PROSITE" id="PS51257">
    <property type="entry name" value="PROKAR_LIPOPROTEIN"/>
    <property type="match status" value="1"/>
</dbReference>
<dbReference type="Pfam" id="PF05199">
    <property type="entry name" value="GMC_oxred_C"/>
    <property type="match status" value="1"/>
</dbReference>
<evidence type="ECO:0000259" key="8">
    <source>
        <dbReference type="PROSITE" id="PS00624"/>
    </source>
</evidence>
<dbReference type="Pfam" id="PF00732">
    <property type="entry name" value="GMC_oxred_N"/>
    <property type="match status" value="1"/>
</dbReference>
<proteinExistence type="inferred from homology"/>
<keyword evidence="3 6" id="KW-0285">Flavoprotein</keyword>
<gene>
    <name evidence="9" type="ORF">CWE22_01905</name>
</gene>
<sequence>MRNSFDFIIVGGGSAGCVLANRLSACGRFHVALIEAGPAATSPFSTMPGGVARFMHSRRFNWLNRSSDAAPLRAGKGLYAPRGKGLGGSSAINAMIYTRGLPSDYNRWAETAGEHWNWEHVLPVFKRLESNTRGANAYHGADGPLHVSDVAPHFAVAKAFLQAAQEAGYPLNPDFNGESLEGFGPFQFTIKNGERFSAKRAFLEPVIDRVNLHILSATAVEKILFNSSGEAQGVQIRHGKLVSSLTASREVLLSAGAFNSPQLLLLSGIGPREQLRSHGIEVIADRQEVGANLQEHVDITVHVRNKKRDTISLNPLGLLQLAGQTWKYWRHRKGAMAHPPCEVGGFIKSNDQQAEPDLQLHLVSTLFNDSGYDLTPALRYGFSCHVCVLRPQARGTLTLASSDPRQPPRIQFNFLDNEADQQALIAGVRQVQQIMQQPALASHYGGELMPGQFDDDEELLAQLQRHCGLIYHPTSTCRMGLDADAVVDEKLRVRGVHNLRVIDASVMPQVISGNTNAPTMMIAEQAADFILADYS</sequence>
<dbReference type="InterPro" id="IPR012132">
    <property type="entry name" value="GMC_OxRdtase"/>
</dbReference>
<feature type="domain" description="Glucose-methanol-choline oxidoreductase N-terminal" evidence="7">
    <location>
        <begin position="83"/>
        <end position="106"/>
    </location>
</feature>
<feature type="binding site" evidence="5">
    <location>
        <position position="220"/>
    </location>
    <ligand>
        <name>FAD</name>
        <dbReference type="ChEBI" id="CHEBI:57692"/>
    </ligand>
</feature>
<evidence type="ECO:0000259" key="7">
    <source>
        <dbReference type="PROSITE" id="PS00623"/>
    </source>
</evidence>
<protein>
    <submittedName>
        <fullName evidence="9">Choline dehydrogenase</fullName>
    </submittedName>
</protein>
<name>A0A7Z6ZVT8_9GAMM</name>
<evidence type="ECO:0000313" key="9">
    <source>
        <dbReference type="EMBL" id="RUO42266.1"/>
    </source>
</evidence>
<dbReference type="PIRSF" id="PIRSF000137">
    <property type="entry name" value="Alcohol_oxidase"/>
    <property type="match status" value="1"/>
</dbReference>
<evidence type="ECO:0000256" key="5">
    <source>
        <dbReference type="PIRSR" id="PIRSR000137-2"/>
    </source>
</evidence>
<dbReference type="Gene3D" id="3.50.50.60">
    <property type="entry name" value="FAD/NAD(P)-binding domain"/>
    <property type="match status" value="1"/>
</dbReference>
<dbReference type="SUPFAM" id="SSF51905">
    <property type="entry name" value="FAD/NAD(P)-binding domain"/>
    <property type="match status" value="1"/>
</dbReference>
<reference evidence="10" key="1">
    <citation type="journal article" date="2018" name="Front. Microbiol.">
        <title>Genome-Based Analysis Reveals the Taxonomy and Diversity of the Family Idiomarinaceae.</title>
        <authorList>
            <person name="Liu Y."/>
            <person name="Lai Q."/>
            <person name="Shao Z."/>
        </authorList>
    </citation>
    <scope>NUCLEOTIDE SEQUENCE [LARGE SCALE GENOMIC DNA]</scope>
    <source>
        <strain evidence="10">KYW314</strain>
    </source>
</reference>
<organism evidence="9 10">
    <name type="scientific">Pseudidiomarina aestuarii</name>
    <dbReference type="NCBI Taxonomy" id="624146"/>
    <lineage>
        <taxon>Bacteria</taxon>
        <taxon>Pseudomonadati</taxon>
        <taxon>Pseudomonadota</taxon>
        <taxon>Gammaproteobacteria</taxon>
        <taxon>Alteromonadales</taxon>
        <taxon>Idiomarinaceae</taxon>
        <taxon>Pseudidiomarina</taxon>
    </lineage>
</organism>